<dbReference type="SUPFAM" id="SSF101967">
    <property type="entry name" value="Adhesin YadA, collagen-binding domain"/>
    <property type="match status" value="1"/>
</dbReference>
<dbReference type="GO" id="GO:0019867">
    <property type="term" value="C:outer membrane"/>
    <property type="evidence" value="ECO:0007669"/>
    <property type="project" value="InterPro"/>
</dbReference>
<protein>
    <recommendedName>
        <fullName evidence="3">Trimeric autotransporter adhesin YadA-like stalk domain-containing protein</fullName>
    </recommendedName>
</protein>
<evidence type="ECO:0000313" key="4">
    <source>
        <dbReference type="EMBL" id="QDA58530.1"/>
    </source>
</evidence>
<sequence>MMIGDAGTFASGGNAVAIGSQAFAAAVTDVAAGTSATDAVNLSQMQAGDAAAIASARQYTDATATQTLGQAKSYTDSRVAELNQQFTRFSDDVWMRLGDQDRRIDRQGAMGAAMTNMAMNAANARSPRGRVAIGAGWQNGTSALSIGYAKQLGDRASFSLSGAFSGSDRSAGVGFGVDL</sequence>
<dbReference type="InterPro" id="IPR008635">
    <property type="entry name" value="Coiled_stalk_dom"/>
</dbReference>
<proteinExistence type="predicted"/>
<dbReference type="Pfam" id="PF05662">
    <property type="entry name" value="YadA_stalk"/>
    <property type="match status" value="1"/>
</dbReference>
<organism evidence="4 5">
    <name type="scientific">Thermomonas aquatica</name>
    <dbReference type="NCBI Taxonomy" id="2202149"/>
    <lineage>
        <taxon>Bacteria</taxon>
        <taxon>Pseudomonadati</taxon>
        <taxon>Pseudomonadota</taxon>
        <taxon>Gammaproteobacteria</taxon>
        <taxon>Lysobacterales</taxon>
        <taxon>Lysobacteraceae</taxon>
        <taxon>Thermomonas</taxon>
    </lineage>
</organism>
<feature type="domain" description="Trimeric autotransporter adhesin YadA-like stalk" evidence="3">
    <location>
        <begin position="28"/>
        <end position="66"/>
    </location>
</feature>
<dbReference type="AlphaFoldDB" id="A0A5B7ZU91"/>
<accession>A0A5B7ZU91</accession>
<dbReference type="OrthoDB" id="1632057at2"/>
<dbReference type="InterPro" id="IPR011049">
    <property type="entry name" value="Serralysin-like_metalloprot_C"/>
</dbReference>
<evidence type="ECO:0000256" key="1">
    <source>
        <dbReference type="ARBA" id="ARBA00022448"/>
    </source>
</evidence>
<dbReference type="KEGG" id="thes:FHQ07_10360"/>
<keyword evidence="5" id="KW-1185">Reference proteome</keyword>
<reference evidence="4 5" key="1">
    <citation type="submission" date="2019-06" db="EMBL/GenBank/DDBJ databases">
        <title>Thermomonas aquatica sp. nov., isolated from an industrial wastewater treatment plant.</title>
        <authorList>
            <person name="Jeon J.H."/>
            <person name="Park D.-S."/>
        </authorList>
    </citation>
    <scope>NUCLEOTIDE SEQUENCE [LARGE SCALE GENOMIC DNA]</scope>
    <source>
        <strain evidence="4 5">SY21</strain>
    </source>
</reference>
<dbReference type="Gene3D" id="3.30.1300.30">
    <property type="entry name" value="GSPII I/J protein-like"/>
    <property type="match status" value="1"/>
</dbReference>
<dbReference type="EMBL" id="CP040871">
    <property type="protein sequence ID" value="QDA58530.1"/>
    <property type="molecule type" value="Genomic_DNA"/>
</dbReference>
<keyword evidence="1" id="KW-0813">Transport</keyword>
<gene>
    <name evidence="4" type="ORF">FHQ07_10360</name>
</gene>
<evidence type="ECO:0000313" key="5">
    <source>
        <dbReference type="Proteomes" id="UP000308149"/>
    </source>
</evidence>
<dbReference type="InterPro" id="IPR045584">
    <property type="entry name" value="Pilin-like"/>
</dbReference>
<keyword evidence="2" id="KW-0653">Protein transport</keyword>
<name>A0A5B7ZU91_9GAMM</name>
<dbReference type="Gene3D" id="2.150.10.10">
    <property type="entry name" value="Serralysin-like metalloprotease, C-terminal"/>
    <property type="match status" value="1"/>
</dbReference>
<evidence type="ECO:0000256" key="2">
    <source>
        <dbReference type="ARBA" id="ARBA00022927"/>
    </source>
</evidence>
<dbReference type="SUPFAM" id="SSF54523">
    <property type="entry name" value="Pili subunits"/>
    <property type="match status" value="1"/>
</dbReference>
<dbReference type="Proteomes" id="UP000308149">
    <property type="component" value="Chromosome"/>
</dbReference>
<dbReference type="GO" id="GO:0015031">
    <property type="term" value="P:protein transport"/>
    <property type="evidence" value="ECO:0007669"/>
    <property type="project" value="UniProtKB-KW"/>
</dbReference>
<evidence type="ECO:0000259" key="3">
    <source>
        <dbReference type="Pfam" id="PF05662"/>
    </source>
</evidence>